<dbReference type="EMBL" id="JACXZA010000004">
    <property type="protein sequence ID" value="MBD3920622.1"/>
    <property type="molecule type" value="Genomic_DNA"/>
</dbReference>
<gene>
    <name evidence="4" type="ORF">H8B09_17795</name>
</gene>
<evidence type="ECO:0000313" key="4">
    <source>
        <dbReference type="EMBL" id="MBD3920622.1"/>
    </source>
</evidence>
<feature type="transmembrane region" description="Helical" evidence="2">
    <location>
        <begin position="7"/>
        <end position="26"/>
    </location>
</feature>
<dbReference type="InterPro" id="IPR025164">
    <property type="entry name" value="Toastrack_DUF4097"/>
</dbReference>
<keyword evidence="2" id="KW-0472">Membrane</keyword>
<evidence type="ECO:0000256" key="2">
    <source>
        <dbReference type="SAM" id="Phobius"/>
    </source>
</evidence>
<protein>
    <submittedName>
        <fullName evidence="4">DUF4097 family beta strand repeat protein</fullName>
    </submittedName>
</protein>
<evidence type="ECO:0000259" key="3">
    <source>
        <dbReference type="Pfam" id="PF13349"/>
    </source>
</evidence>
<feature type="region of interest" description="Disordered" evidence="1">
    <location>
        <begin position="230"/>
        <end position="256"/>
    </location>
</feature>
<sequence length="274" mass="29671">MRKWIGIGVILIGIGIAGFLSPWSNWRHNWDTIKVDEQSSVSAEGVKRIAVHTDSENVRLARGAGDDVKIRVKGRVMEKRWSDQNVIAVVTDGTLDIRMKPTDSVMGYNIYELSMTIEVPSRQYESLVMKTDSGDIALDGLTIDDMKLNTDSGDLVFEGIAAKTIAIGTDSGDTAFTNTEGALVLKSDSGDIAWTGKQLEWAVDIATDSGDVYYKADQEPVNGTIRYESDSGDGLIERGDKKTQTGSSITEEHGSGAPLISVKTDSGDFVLTSN</sequence>
<keyword evidence="2" id="KW-0812">Transmembrane</keyword>
<reference evidence="4 5" key="1">
    <citation type="submission" date="2020-09" db="EMBL/GenBank/DDBJ databases">
        <title>Paenibacillus sp. strain PR3 16S rRNA gene Genome sequencing and assembly.</title>
        <authorList>
            <person name="Kim J."/>
        </authorList>
    </citation>
    <scope>NUCLEOTIDE SEQUENCE [LARGE SCALE GENOMIC DNA]</scope>
    <source>
        <strain evidence="4 5">PR3</strain>
    </source>
</reference>
<organism evidence="4 5">
    <name type="scientific">Paenibacillus terricola</name>
    <dbReference type="NCBI Taxonomy" id="2763503"/>
    <lineage>
        <taxon>Bacteria</taxon>
        <taxon>Bacillati</taxon>
        <taxon>Bacillota</taxon>
        <taxon>Bacilli</taxon>
        <taxon>Bacillales</taxon>
        <taxon>Paenibacillaceae</taxon>
        <taxon>Paenibacillus</taxon>
    </lineage>
</organism>
<feature type="domain" description="DUF4097" evidence="3">
    <location>
        <begin position="47"/>
        <end position="270"/>
    </location>
</feature>
<name>A0ABR8MXF2_9BACL</name>
<evidence type="ECO:0000256" key="1">
    <source>
        <dbReference type="SAM" id="MobiDB-lite"/>
    </source>
</evidence>
<keyword evidence="5" id="KW-1185">Reference proteome</keyword>
<dbReference type="Proteomes" id="UP000609346">
    <property type="component" value="Unassembled WGS sequence"/>
</dbReference>
<keyword evidence="2" id="KW-1133">Transmembrane helix</keyword>
<comment type="caution">
    <text evidence="4">The sequence shown here is derived from an EMBL/GenBank/DDBJ whole genome shotgun (WGS) entry which is preliminary data.</text>
</comment>
<evidence type="ECO:0000313" key="5">
    <source>
        <dbReference type="Proteomes" id="UP000609346"/>
    </source>
</evidence>
<proteinExistence type="predicted"/>
<dbReference type="RefSeq" id="WP_191204908.1">
    <property type="nucleotide sequence ID" value="NZ_JACXZA010000004.1"/>
</dbReference>
<dbReference type="Pfam" id="PF13349">
    <property type="entry name" value="DUF4097"/>
    <property type="match status" value="1"/>
</dbReference>
<accession>A0ABR8MXF2</accession>